<dbReference type="AlphaFoldDB" id="A0A6P8GFY2"/>
<dbReference type="RefSeq" id="XP_031434362.1">
    <property type="nucleotide sequence ID" value="XM_031578502.2"/>
</dbReference>
<evidence type="ECO:0000313" key="3">
    <source>
        <dbReference type="RefSeq" id="XP_031434362.1"/>
    </source>
</evidence>
<dbReference type="KEGG" id="char:105895686"/>
<accession>A0A6P8GFY2</accession>
<proteinExistence type="predicted"/>
<protein>
    <submittedName>
        <fullName evidence="3">Uncharacterized protein LOC105895686</fullName>
    </submittedName>
</protein>
<evidence type="ECO:0000313" key="2">
    <source>
        <dbReference type="Proteomes" id="UP000515152"/>
    </source>
</evidence>
<dbReference type="OrthoDB" id="8657921at2759"/>
<dbReference type="GeneID" id="105895686"/>
<gene>
    <name evidence="3" type="primary">LOC105895686</name>
</gene>
<reference evidence="3" key="1">
    <citation type="submission" date="2025-08" db="UniProtKB">
        <authorList>
            <consortium name="RefSeq"/>
        </authorList>
    </citation>
    <scope>IDENTIFICATION</scope>
</reference>
<feature type="region of interest" description="Disordered" evidence="1">
    <location>
        <begin position="141"/>
        <end position="176"/>
    </location>
</feature>
<evidence type="ECO:0000256" key="1">
    <source>
        <dbReference type="SAM" id="MobiDB-lite"/>
    </source>
</evidence>
<sequence>MGIFCVFIVVDNVKPFSLFESGEDVLSALEVSDLNIKQRKIDHYSSQPFLKPTMSLFEVIVCKLRKFTLFRRLRTEVCSSQQNNVSDKGAVKEVALQLNRTLKGQAVSLLPSILSDHWSIDDCRDAILRWADELQHLQLKAEQTQAEPNTSSSTAAERRMVSASSSPNDREEERLREAQLTLKQWANSLKALPEGSVSLGTDVGGVLEDLDKQWRRGQLPNMLPALEVIVRSVMQSQQRPEVVIPMKWICKPRKSYSGWGNTGWRPSSHSRFLTTCS</sequence>
<keyword evidence="2" id="KW-1185">Reference proteome</keyword>
<dbReference type="Proteomes" id="UP000515152">
    <property type="component" value="Chromosome 2"/>
</dbReference>
<feature type="compositionally biased region" description="Polar residues" evidence="1">
    <location>
        <begin position="141"/>
        <end position="155"/>
    </location>
</feature>
<organism evidence="2 3">
    <name type="scientific">Clupea harengus</name>
    <name type="common">Atlantic herring</name>
    <dbReference type="NCBI Taxonomy" id="7950"/>
    <lineage>
        <taxon>Eukaryota</taxon>
        <taxon>Metazoa</taxon>
        <taxon>Chordata</taxon>
        <taxon>Craniata</taxon>
        <taxon>Vertebrata</taxon>
        <taxon>Euteleostomi</taxon>
        <taxon>Actinopterygii</taxon>
        <taxon>Neopterygii</taxon>
        <taxon>Teleostei</taxon>
        <taxon>Clupei</taxon>
        <taxon>Clupeiformes</taxon>
        <taxon>Clupeoidei</taxon>
        <taxon>Clupeidae</taxon>
        <taxon>Clupea</taxon>
    </lineage>
</organism>
<name>A0A6P8GFY2_CLUHA</name>